<protein>
    <recommendedName>
        <fullName evidence="3">Peptidase aspartic putative domain-containing protein</fullName>
    </recommendedName>
</protein>
<evidence type="ECO:0008006" key="3">
    <source>
        <dbReference type="Google" id="ProtNLM"/>
    </source>
</evidence>
<keyword evidence="2" id="KW-1185">Reference proteome</keyword>
<dbReference type="CDD" id="cd01644">
    <property type="entry name" value="RT_pepA17"/>
    <property type="match status" value="1"/>
</dbReference>
<name>A0ABM1ZZ51_AEDAL</name>
<dbReference type="GeneID" id="134285339"/>
<organism evidence="1 2">
    <name type="scientific">Aedes albopictus</name>
    <name type="common">Asian tiger mosquito</name>
    <name type="synonym">Stegomyia albopicta</name>
    <dbReference type="NCBI Taxonomy" id="7160"/>
    <lineage>
        <taxon>Eukaryota</taxon>
        <taxon>Metazoa</taxon>
        <taxon>Ecdysozoa</taxon>
        <taxon>Arthropoda</taxon>
        <taxon>Hexapoda</taxon>
        <taxon>Insecta</taxon>
        <taxon>Pterygota</taxon>
        <taxon>Neoptera</taxon>
        <taxon>Endopterygota</taxon>
        <taxon>Diptera</taxon>
        <taxon>Nematocera</taxon>
        <taxon>Culicoidea</taxon>
        <taxon>Culicidae</taxon>
        <taxon>Culicinae</taxon>
        <taxon>Aedini</taxon>
        <taxon>Aedes</taxon>
        <taxon>Stegomyia</taxon>
    </lineage>
</organism>
<dbReference type="EnsemblMetazoa" id="AALFPA23_022956.R34130">
    <property type="protein sequence ID" value="AALFPA23_022956.P34130"/>
    <property type="gene ID" value="AALFPA23_022956"/>
</dbReference>
<dbReference type="InterPro" id="IPR008042">
    <property type="entry name" value="Retrotrans_Pao"/>
</dbReference>
<dbReference type="PANTHER" id="PTHR47331">
    <property type="entry name" value="PHD-TYPE DOMAIN-CONTAINING PROTEIN"/>
    <property type="match status" value="1"/>
</dbReference>
<proteinExistence type="predicted"/>
<reference evidence="2" key="1">
    <citation type="journal article" date="2015" name="Proc. Natl. Acad. Sci. U.S.A.">
        <title>Genome sequence of the Asian Tiger mosquito, Aedes albopictus, reveals insights into its biology, genetics, and evolution.</title>
        <authorList>
            <person name="Chen X.G."/>
            <person name="Jiang X."/>
            <person name="Gu J."/>
            <person name="Xu M."/>
            <person name="Wu Y."/>
            <person name="Deng Y."/>
            <person name="Zhang C."/>
            <person name="Bonizzoni M."/>
            <person name="Dermauw W."/>
            <person name="Vontas J."/>
            <person name="Armbruster P."/>
            <person name="Huang X."/>
            <person name="Yang Y."/>
            <person name="Zhang H."/>
            <person name="He W."/>
            <person name="Peng H."/>
            <person name="Liu Y."/>
            <person name="Wu K."/>
            <person name="Chen J."/>
            <person name="Lirakis M."/>
            <person name="Topalis P."/>
            <person name="Van Leeuwen T."/>
            <person name="Hall A.B."/>
            <person name="Jiang X."/>
            <person name="Thorpe C."/>
            <person name="Mueller R.L."/>
            <person name="Sun C."/>
            <person name="Waterhouse R.M."/>
            <person name="Yan G."/>
            <person name="Tu Z.J."/>
            <person name="Fang X."/>
            <person name="James A.A."/>
        </authorList>
    </citation>
    <scope>NUCLEOTIDE SEQUENCE [LARGE SCALE GENOMIC DNA]</scope>
    <source>
        <strain evidence="2">Foshan</strain>
    </source>
</reference>
<sequence>MFPLRLVTLQIASRFDNTITIVVDALILNKLVSDQPCQKFDVDTSVFSGQPLADPHYNDRGKIDLLLGIEVLFSILEPGKLIDIHGVPLAQNSIFGYLVGGRFSAPSHNAENTAVINLVSEVNLDQTLRKFWEVQEVPATKLLTEDEQRAVHHFNSTVSCGFDGRYTVRLPFDDTKPELGESANTAIRRFYAMERKFSIDPHLKEAYMKFMTDYLTLGHMEKVPAAEVFVSPNKCFYLPHHAVWKEDSSTTKLRVVFDASSKSTSGVSLNDRLLVGPNVNEPLFSVYCRWRSYRFAFTADAEKMYRQVWIDERDRDYLRIVWRDDPLQPLEHYRLQTVTYGTGCAAYQAIAALRKAAEDNKDQYPKAAERIPKKFYVDDLFSGADSIGEAVVLRKEIVDVLASAGFNLRKWCSNDPQILENSAICNEPYPVLLPEEYDAVKALGILWIPQDDVFCFKVTFDIDSVNTKRQLLSDSSKLFDPFGWIAPVLVRAKIMFQHLWLYDLQWDDPLPACICDEWIELKETLHYIEAIRINRWIPDHDNRLELHGFVDASEAAYAAVVYARSVDESGNVTVNIVAAKTKVAPIQQISLPRLELLAAELLVDLMARVMESFSHLAVELYAWTDSRIVLQWLSSHPRKWKTFIANRTSKILDIVARNRWHHVGSADNPADCASRGISPTELVGHALWWTGPSWLKTDELPFETTDSTIEGSLDDEELLERRTHVACLATSVKPKSTRGIENFLLNRFSSLNRVRRTLCWINRFVNNVRAKQKGNNRTTGPITPKELDDASLQLTRAAQWDSFGPELVLLESDSTCPKTVRLRRCILLSTHAVP</sequence>
<dbReference type="Proteomes" id="UP000069940">
    <property type="component" value="Unassembled WGS sequence"/>
</dbReference>
<reference evidence="1" key="2">
    <citation type="submission" date="2025-05" db="UniProtKB">
        <authorList>
            <consortium name="EnsemblMetazoa"/>
        </authorList>
    </citation>
    <scope>IDENTIFICATION</scope>
    <source>
        <strain evidence="1">Foshan</strain>
    </source>
</reference>
<dbReference type="PANTHER" id="PTHR47331:SF1">
    <property type="entry name" value="GAG-LIKE PROTEIN"/>
    <property type="match status" value="1"/>
</dbReference>
<evidence type="ECO:0000313" key="1">
    <source>
        <dbReference type="EnsemblMetazoa" id="AALFPA23_022956.P34130"/>
    </source>
</evidence>
<dbReference type="Pfam" id="PF05380">
    <property type="entry name" value="Peptidase_A17"/>
    <property type="match status" value="1"/>
</dbReference>
<dbReference type="InterPro" id="IPR043502">
    <property type="entry name" value="DNA/RNA_pol_sf"/>
</dbReference>
<dbReference type="SUPFAM" id="SSF56672">
    <property type="entry name" value="DNA/RNA polymerases"/>
    <property type="match status" value="1"/>
</dbReference>
<dbReference type="RefSeq" id="XP_062701902.1">
    <property type="nucleotide sequence ID" value="XM_062845918.1"/>
</dbReference>
<evidence type="ECO:0000313" key="2">
    <source>
        <dbReference type="Proteomes" id="UP000069940"/>
    </source>
</evidence>
<accession>A0ABM1ZZ51</accession>